<dbReference type="GO" id="GO:0005524">
    <property type="term" value="F:ATP binding"/>
    <property type="evidence" value="ECO:0007669"/>
    <property type="project" value="UniProtKB-UniRule"/>
</dbReference>
<dbReference type="GO" id="GO:0005886">
    <property type="term" value="C:plasma membrane"/>
    <property type="evidence" value="ECO:0007669"/>
    <property type="project" value="TreeGrafter"/>
</dbReference>
<keyword evidence="1" id="KW-0418">Kinase</keyword>
<dbReference type="InterPro" id="IPR027484">
    <property type="entry name" value="PInositol-4-P-5-kinase_N"/>
</dbReference>
<dbReference type="SMART" id="SM00330">
    <property type="entry name" value="PIPKc"/>
    <property type="match status" value="1"/>
</dbReference>
<dbReference type="Pfam" id="PF01504">
    <property type="entry name" value="PIP5K"/>
    <property type="match status" value="1"/>
</dbReference>
<organism evidence="3 4">
    <name type="scientific">Morchella conica CCBAS932</name>
    <dbReference type="NCBI Taxonomy" id="1392247"/>
    <lineage>
        <taxon>Eukaryota</taxon>
        <taxon>Fungi</taxon>
        <taxon>Dikarya</taxon>
        <taxon>Ascomycota</taxon>
        <taxon>Pezizomycotina</taxon>
        <taxon>Pezizomycetes</taxon>
        <taxon>Pezizales</taxon>
        <taxon>Morchellaceae</taxon>
        <taxon>Morchella</taxon>
    </lineage>
</organism>
<name>A0A3N4KAT2_9PEZI</name>
<keyword evidence="1" id="KW-0067">ATP-binding</keyword>
<dbReference type="PANTHER" id="PTHR23086:SF126">
    <property type="entry name" value="PIPK DOMAIN-CONTAINING PROTEIN"/>
    <property type="match status" value="1"/>
</dbReference>
<dbReference type="SUPFAM" id="SSF56104">
    <property type="entry name" value="SAICAR synthase-like"/>
    <property type="match status" value="1"/>
</dbReference>
<dbReference type="EMBL" id="ML119179">
    <property type="protein sequence ID" value="RPB07593.1"/>
    <property type="molecule type" value="Genomic_DNA"/>
</dbReference>
<dbReference type="InterPro" id="IPR002498">
    <property type="entry name" value="PInositol-4-P-4/5-kinase_core"/>
</dbReference>
<dbReference type="PANTHER" id="PTHR23086">
    <property type="entry name" value="PHOSPHATIDYLINOSITOL-4-PHOSPHATE 5-KINASE"/>
    <property type="match status" value="1"/>
</dbReference>
<proteinExistence type="predicted"/>
<dbReference type="GO" id="GO:0016308">
    <property type="term" value="F:1-phosphatidylinositol-4-phosphate 5-kinase activity"/>
    <property type="evidence" value="ECO:0007669"/>
    <property type="project" value="TreeGrafter"/>
</dbReference>
<dbReference type="GO" id="GO:0046854">
    <property type="term" value="P:phosphatidylinositol phosphate biosynthetic process"/>
    <property type="evidence" value="ECO:0007669"/>
    <property type="project" value="TreeGrafter"/>
</dbReference>
<reference evidence="3 4" key="1">
    <citation type="journal article" date="2018" name="Nat. Ecol. Evol.">
        <title>Pezizomycetes genomes reveal the molecular basis of ectomycorrhizal truffle lifestyle.</title>
        <authorList>
            <person name="Murat C."/>
            <person name="Payen T."/>
            <person name="Noel B."/>
            <person name="Kuo A."/>
            <person name="Morin E."/>
            <person name="Chen J."/>
            <person name="Kohler A."/>
            <person name="Krizsan K."/>
            <person name="Balestrini R."/>
            <person name="Da Silva C."/>
            <person name="Montanini B."/>
            <person name="Hainaut M."/>
            <person name="Levati E."/>
            <person name="Barry K.W."/>
            <person name="Belfiori B."/>
            <person name="Cichocki N."/>
            <person name="Clum A."/>
            <person name="Dockter R.B."/>
            <person name="Fauchery L."/>
            <person name="Guy J."/>
            <person name="Iotti M."/>
            <person name="Le Tacon F."/>
            <person name="Lindquist E.A."/>
            <person name="Lipzen A."/>
            <person name="Malagnac F."/>
            <person name="Mello A."/>
            <person name="Molinier V."/>
            <person name="Miyauchi S."/>
            <person name="Poulain J."/>
            <person name="Riccioni C."/>
            <person name="Rubini A."/>
            <person name="Sitrit Y."/>
            <person name="Splivallo R."/>
            <person name="Traeger S."/>
            <person name="Wang M."/>
            <person name="Zifcakova L."/>
            <person name="Wipf D."/>
            <person name="Zambonelli A."/>
            <person name="Paolocci F."/>
            <person name="Nowrousian M."/>
            <person name="Ottonello S."/>
            <person name="Baldrian P."/>
            <person name="Spatafora J.W."/>
            <person name="Henrissat B."/>
            <person name="Nagy L.G."/>
            <person name="Aury J.M."/>
            <person name="Wincker P."/>
            <person name="Grigoriev I.V."/>
            <person name="Bonfante P."/>
            <person name="Martin F.M."/>
        </authorList>
    </citation>
    <scope>NUCLEOTIDE SEQUENCE [LARGE SCALE GENOMIC DNA]</scope>
    <source>
        <strain evidence="3 4">CCBAS932</strain>
    </source>
</reference>
<dbReference type="Gene3D" id="3.30.810.10">
    <property type="entry name" value="2-Layer Sandwich"/>
    <property type="match status" value="1"/>
</dbReference>
<dbReference type="InterPro" id="IPR023610">
    <property type="entry name" value="PInositol-4/5-P-5/4-kinase"/>
</dbReference>
<protein>
    <submittedName>
        <fullName evidence="3">SAICAR synthase-like protein</fullName>
    </submittedName>
</protein>
<dbReference type="Gene3D" id="3.30.800.10">
    <property type="entry name" value="Phosphatidylinositol Phosphate Kinase II Beta"/>
    <property type="match status" value="1"/>
</dbReference>
<evidence type="ECO:0000256" key="1">
    <source>
        <dbReference type="PROSITE-ProRule" id="PRU00781"/>
    </source>
</evidence>
<evidence type="ECO:0000313" key="3">
    <source>
        <dbReference type="EMBL" id="RPB07593.1"/>
    </source>
</evidence>
<dbReference type="InterPro" id="IPR027483">
    <property type="entry name" value="PInositol-4-P-4/5-kinase_C_sf"/>
</dbReference>
<dbReference type="PROSITE" id="PS51455">
    <property type="entry name" value="PIPK"/>
    <property type="match status" value="1"/>
</dbReference>
<evidence type="ECO:0000259" key="2">
    <source>
        <dbReference type="PROSITE" id="PS51455"/>
    </source>
</evidence>
<dbReference type="Proteomes" id="UP000277580">
    <property type="component" value="Unassembled WGS sequence"/>
</dbReference>
<dbReference type="STRING" id="1392247.A0A3N4KAT2"/>
<keyword evidence="4" id="KW-1185">Reference proteome</keyword>
<sequence>MVHHHNPNHPQGVEEPQSYDWAQISDKGIMARLVLPFFSTKYKTDVTIHCLLKALSTSVYTEDEHQLHSEESHSLIRHQPQKGDGWSSPEVKRQFRLDSFFSLYHAHFQRAAPLLFQNLRENVFKLSEEHYQKQFTKKLRPVDGLGFSGSLFFYTDDRSFIVKSIGRRFEYMFLYETLLEPLGKYYRETPSTLLSQVTDVLYSFEHRLGSYFGVSPSHYIVMTNVLGGLDKEKGCKKWDLKPQSFFEPTRDLVPDELKTEAAKSGLADELDEKIVLSRRQKDQLMYLVEHDTEFLSKMETIDYSLLLGRYPIEMFHDKPDPHKHPDPLVIPGKDDFVRGVRSPDGKWVYKMCILDFFWNVQQLHPKIIKAAGTALPEQTVTTEPARYRKEFLKMLDEYIEVYEEQDSELSSSDSE</sequence>
<dbReference type="OrthoDB" id="70770at2759"/>
<dbReference type="InParanoid" id="A0A3N4KAT2"/>
<dbReference type="AlphaFoldDB" id="A0A3N4KAT2"/>
<accession>A0A3N4KAT2</accession>
<keyword evidence="1" id="KW-0808">Transferase</keyword>
<feature type="domain" description="PIPK" evidence="2">
    <location>
        <begin position="47"/>
        <end position="399"/>
    </location>
</feature>
<keyword evidence="1" id="KW-0547">Nucleotide-binding</keyword>
<gene>
    <name evidence="3" type="ORF">P167DRAFT_540008</name>
</gene>
<evidence type="ECO:0000313" key="4">
    <source>
        <dbReference type="Proteomes" id="UP000277580"/>
    </source>
</evidence>